<gene>
    <name evidence="4" type="ORF">BD310DRAFT_826247</name>
    <name evidence="3" type="ORF">BD311DRAFT_666109</name>
</gene>
<sequence>MPGGVDGGSGAPYRPLPGRRGSGYPGNGNGVHGRSMSMATTLTQPGGEKNVAERMQPTLDAAEKEMESARRTAKIHGWALNCAIGAQVVLGALTTGVAAATSGKQTSIATSILGGMSTLAASYLAKARGSDEPEASTIRARELESYIRDLQAFVLDHGHLAGPAVGPEHEAMIARYRRRFEEIMGHGLEGVEDTMKVVKRKDEMKAMAVSARENSKVEKSMV</sequence>
<dbReference type="EMBL" id="ML145172">
    <property type="protein sequence ID" value="TBU55244.1"/>
    <property type="molecule type" value="Genomic_DNA"/>
</dbReference>
<accession>A0A4Q9MI93</accession>
<evidence type="ECO:0000259" key="2">
    <source>
        <dbReference type="Pfam" id="PF18142"/>
    </source>
</evidence>
<dbReference type="Proteomes" id="UP000292957">
    <property type="component" value="Unassembled WGS sequence"/>
</dbReference>
<feature type="compositionally biased region" description="Gly residues" evidence="1">
    <location>
        <begin position="20"/>
        <end position="31"/>
    </location>
</feature>
<feature type="compositionally biased region" description="Gly residues" evidence="1">
    <location>
        <begin position="1"/>
        <end position="10"/>
    </location>
</feature>
<dbReference type="AlphaFoldDB" id="A0A4Q9MI93"/>
<organism evidence="3">
    <name type="scientific">Dichomitus squalens</name>
    <dbReference type="NCBI Taxonomy" id="114155"/>
    <lineage>
        <taxon>Eukaryota</taxon>
        <taxon>Fungi</taxon>
        <taxon>Dikarya</taxon>
        <taxon>Basidiomycota</taxon>
        <taxon>Agaricomycotina</taxon>
        <taxon>Agaricomycetes</taxon>
        <taxon>Polyporales</taxon>
        <taxon>Polyporaceae</taxon>
        <taxon>Dichomitus</taxon>
    </lineage>
</organism>
<feature type="domain" description="SMODS and SLOG-associating 2TM effector" evidence="2">
    <location>
        <begin position="62"/>
        <end position="185"/>
    </location>
</feature>
<keyword evidence="5" id="KW-1185">Reference proteome</keyword>
<dbReference type="STRING" id="114155.A0A4Q9MI93"/>
<evidence type="ECO:0000256" key="1">
    <source>
        <dbReference type="SAM" id="MobiDB-lite"/>
    </source>
</evidence>
<proteinExistence type="predicted"/>
<protein>
    <recommendedName>
        <fullName evidence="2">SMODS and SLOG-associating 2TM effector domain-containing protein</fullName>
    </recommendedName>
</protein>
<evidence type="ECO:0000313" key="3">
    <source>
        <dbReference type="EMBL" id="TBU27129.1"/>
    </source>
</evidence>
<dbReference type="OrthoDB" id="3245801at2759"/>
<dbReference type="Pfam" id="PF18142">
    <property type="entry name" value="SLATT_fungal"/>
    <property type="match status" value="1"/>
</dbReference>
<evidence type="ECO:0000313" key="4">
    <source>
        <dbReference type="EMBL" id="TBU55244.1"/>
    </source>
</evidence>
<name>A0A4Q9MI93_9APHY</name>
<dbReference type="Proteomes" id="UP000292082">
    <property type="component" value="Unassembled WGS sequence"/>
</dbReference>
<dbReference type="NCBIfam" id="NF033635">
    <property type="entry name" value="SLATT_fungal"/>
    <property type="match status" value="1"/>
</dbReference>
<feature type="region of interest" description="Disordered" evidence="1">
    <location>
        <begin position="1"/>
        <end position="51"/>
    </location>
</feature>
<evidence type="ECO:0000313" key="5">
    <source>
        <dbReference type="Proteomes" id="UP000292082"/>
    </source>
</evidence>
<dbReference type="EMBL" id="ML143436">
    <property type="protein sequence ID" value="TBU27129.1"/>
    <property type="molecule type" value="Genomic_DNA"/>
</dbReference>
<reference evidence="3 5" key="1">
    <citation type="submission" date="2019-01" db="EMBL/GenBank/DDBJ databases">
        <title>Draft genome sequences of three monokaryotic isolates of the white-rot basidiomycete fungus Dichomitus squalens.</title>
        <authorList>
            <consortium name="DOE Joint Genome Institute"/>
            <person name="Lopez S.C."/>
            <person name="Andreopoulos B."/>
            <person name="Pangilinan J."/>
            <person name="Lipzen A."/>
            <person name="Riley R."/>
            <person name="Ahrendt S."/>
            <person name="Ng V."/>
            <person name="Barry K."/>
            <person name="Daum C."/>
            <person name="Grigoriev I.V."/>
            <person name="Hilden K.S."/>
            <person name="Makela M.R."/>
            <person name="de Vries R.P."/>
        </authorList>
    </citation>
    <scope>NUCLEOTIDE SEQUENCE [LARGE SCALE GENOMIC DNA]</scope>
    <source>
        <strain evidence="4 5">CBS 464.89</strain>
        <strain evidence="3">OM18370.1</strain>
    </source>
</reference>
<dbReference type="InterPro" id="IPR041622">
    <property type="entry name" value="SLATT_fungi"/>
</dbReference>